<comment type="caution">
    <text evidence="2">The sequence shown here is derived from an EMBL/GenBank/DDBJ whole genome shotgun (WGS) entry which is preliminary data.</text>
</comment>
<dbReference type="EMBL" id="LTBA01000050">
    <property type="protein sequence ID" value="KYH31146.1"/>
    <property type="molecule type" value="Genomic_DNA"/>
</dbReference>
<keyword evidence="1" id="KW-0472">Membrane</keyword>
<sequence length="224" mass="26205">MVKKVLMITCIIIIIMSVLIAFNTSASFIQLPPLDELKKINPPISYISTEKDYRSLEYYYKYDIQNLNDLINYSNVVLEVKPLDDGVPVALSILRKSKVLKVLKGNYAKELVYIYEPSYFIHTRSYMCIQGYISMKKDKTYILFLQKIKIPENLKRSSLKDGYFLTNASFGKFKLGEKAVLSNFNDNKKIFFNDVYELPVLFKFQKDVDLYNKLLNELETQYDI</sequence>
<keyword evidence="3" id="KW-1185">Reference proteome</keyword>
<dbReference type="PATRIC" id="fig|1121338.3.peg.2508"/>
<gene>
    <name evidence="2" type="ORF">CLTEP_24250</name>
</gene>
<name>A0A151AU16_9CLOT</name>
<keyword evidence="1" id="KW-1133">Transmembrane helix</keyword>
<proteinExistence type="predicted"/>
<evidence type="ECO:0000256" key="1">
    <source>
        <dbReference type="SAM" id="Phobius"/>
    </source>
</evidence>
<accession>A0A151AU16</accession>
<evidence type="ECO:0000313" key="3">
    <source>
        <dbReference type="Proteomes" id="UP000075531"/>
    </source>
</evidence>
<evidence type="ECO:0000313" key="2">
    <source>
        <dbReference type="EMBL" id="KYH31146.1"/>
    </source>
</evidence>
<feature type="transmembrane region" description="Helical" evidence="1">
    <location>
        <begin position="6"/>
        <end position="29"/>
    </location>
</feature>
<organism evidence="2 3">
    <name type="scientific">Clostridium tepidiprofundi DSM 19306</name>
    <dbReference type="NCBI Taxonomy" id="1121338"/>
    <lineage>
        <taxon>Bacteria</taxon>
        <taxon>Bacillati</taxon>
        <taxon>Bacillota</taxon>
        <taxon>Clostridia</taxon>
        <taxon>Eubacteriales</taxon>
        <taxon>Clostridiaceae</taxon>
        <taxon>Clostridium</taxon>
    </lineage>
</organism>
<dbReference type="OrthoDB" id="2085659at2"/>
<reference evidence="2 3" key="1">
    <citation type="submission" date="2016-02" db="EMBL/GenBank/DDBJ databases">
        <title>Genome sequence of Clostridium tepidiprofundi DSM 19306.</title>
        <authorList>
            <person name="Poehlein A."/>
            <person name="Daniel R."/>
        </authorList>
    </citation>
    <scope>NUCLEOTIDE SEQUENCE [LARGE SCALE GENOMIC DNA]</scope>
    <source>
        <strain evidence="2 3">DSM 19306</strain>
    </source>
</reference>
<dbReference type="Proteomes" id="UP000075531">
    <property type="component" value="Unassembled WGS sequence"/>
</dbReference>
<protein>
    <submittedName>
        <fullName evidence="2">Uncharacterized protein</fullName>
    </submittedName>
</protein>
<dbReference type="STRING" id="1121338.CLTEP_24250"/>
<dbReference type="AlphaFoldDB" id="A0A151AU16"/>
<keyword evidence="1" id="KW-0812">Transmembrane</keyword>
<dbReference type="RefSeq" id="WP_066827023.1">
    <property type="nucleotide sequence ID" value="NZ_LTBA01000050.1"/>
</dbReference>